<evidence type="ECO:0000313" key="1">
    <source>
        <dbReference type="EMBL" id="WVZ18158.1"/>
    </source>
</evidence>
<accession>A0AAQ3P1L3</accession>
<sequence length="126" mass="11516">MAVQRQSAASKSAKSLITAQQSLVGGIPTIMFTSPKTLPQTPSFRVSIGQEAGGGGVGVGGVGGQPLGEGGGLTFGLGFGVGGGLTFGVGGVGAGGGLTFGLGFGVGGVGAGFGVGGVGGFGGAQS</sequence>
<dbReference type="Proteomes" id="UP001374535">
    <property type="component" value="Chromosome 2"/>
</dbReference>
<proteinExistence type="predicted"/>
<reference evidence="1 2" key="1">
    <citation type="journal article" date="2023" name="Life. Sci Alliance">
        <title>Evolutionary insights into 3D genome organization and epigenetic landscape of Vigna mungo.</title>
        <authorList>
            <person name="Junaid A."/>
            <person name="Singh B."/>
            <person name="Bhatia S."/>
        </authorList>
    </citation>
    <scope>NUCLEOTIDE SEQUENCE [LARGE SCALE GENOMIC DNA]</scope>
    <source>
        <strain evidence="1">Urdbean</strain>
    </source>
</reference>
<protein>
    <submittedName>
        <fullName evidence="1">Uncharacterized protein</fullName>
    </submittedName>
</protein>
<keyword evidence="2" id="KW-1185">Reference proteome</keyword>
<dbReference type="EMBL" id="CP144699">
    <property type="protein sequence ID" value="WVZ18158.1"/>
    <property type="molecule type" value="Genomic_DNA"/>
</dbReference>
<evidence type="ECO:0000313" key="2">
    <source>
        <dbReference type="Proteomes" id="UP001374535"/>
    </source>
</evidence>
<organism evidence="1 2">
    <name type="scientific">Vigna mungo</name>
    <name type="common">Black gram</name>
    <name type="synonym">Phaseolus mungo</name>
    <dbReference type="NCBI Taxonomy" id="3915"/>
    <lineage>
        <taxon>Eukaryota</taxon>
        <taxon>Viridiplantae</taxon>
        <taxon>Streptophyta</taxon>
        <taxon>Embryophyta</taxon>
        <taxon>Tracheophyta</taxon>
        <taxon>Spermatophyta</taxon>
        <taxon>Magnoliopsida</taxon>
        <taxon>eudicotyledons</taxon>
        <taxon>Gunneridae</taxon>
        <taxon>Pentapetalae</taxon>
        <taxon>rosids</taxon>
        <taxon>fabids</taxon>
        <taxon>Fabales</taxon>
        <taxon>Fabaceae</taxon>
        <taxon>Papilionoideae</taxon>
        <taxon>50 kb inversion clade</taxon>
        <taxon>NPAAA clade</taxon>
        <taxon>indigoferoid/millettioid clade</taxon>
        <taxon>Phaseoleae</taxon>
        <taxon>Vigna</taxon>
    </lineage>
</organism>
<dbReference type="AlphaFoldDB" id="A0AAQ3P1L3"/>
<gene>
    <name evidence="1" type="ORF">V8G54_005480</name>
</gene>
<name>A0AAQ3P1L3_VIGMU</name>